<evidence type="ECO:0000256" key="1">
    <source>
        <dbReference type="SAM" id="Phobius"/>
    </source>
</evidence>
<gene>
    <name evidence="2" type="ORF">AMS66_23245</name>
</gene>
<dbReference type="AlphaFoldDB" id="A0A0M9BM66"/>
<keyword evidence="1" id="KW-0812">Transmembrane</keyword>
<accession>A0A0M9BM66</accession>
<keyword evidence="3" id="KW-1185">Reference proteome</keyword>
<organism evidence="2 3">
    <name type="scientific">Paenibacillus xylanivorans</name>
    <dbReference type="NCBI Taxonomy" id="1705561"/>
    <lineage>
        <taxon>Bacteria</taxon>
        <taxon>Bacillati</taxon>
        <taxon>Bacillota</taxon>
        <taxon>Bacilli</taxon>
        <taxon>Bacillales</taxon>
        <taxon>Paenibacillaceae</taxon>
        <taxon>Paenibacillus</taxon>
    </lineage>
</organism>
<protein>
    <submittedName>
        <fullName evidence="2">Uncharacterized protein</fullName>
    </submittedName>
</protein>
<reference evidence="2 3" key="1">
    <citation type="submission" date="2015-08" db="EMBL/GenBank/DDBJ databases">
        <title>Draft genome sequence of cellulolytic and xylanolytic Paenibacillus sp. A59, isolated from a decaying forest soil from Patagonia, Argentina.</title>
        <authorList>
            <person name="Ghio S."/>
            <person name="Caceres A.M."/>
            <person name="Talia P."/>
            <person name="Grasso D."/>
            <person name="Campos E."/>
        </authorList>
    </citation>
    <scope>NUCLEOTIDE SEQUENCE [LARGE SCALE GENOMIC DNA]</scope>
    <source>
        <strain evidence="2 3">A59</strain>
    </source>
</reference>
<proteinExistence type="predicted"/>
<name>A0A0M9BM66_9BACL</name>
<keyword evidence="1" id="KW-1133">Transmembrane helix</keyword>
<keyword evidence="1" id="KW-0472">Membrane</keyword>
<dbReference type="EMBL" id="LITU01000074">
    <property type="protein sequence ID" value="KOY14142.1"/>
    <property type="molecule type" value="Genomic_DNA"/>
</dbReference>
<evidence type="ECO:0000313" key="2">
    <source>
        <dbReference type="EMBL" id="KOY14142.1"/>
    </source>
</evidence>
<feature type="transmembrane region" description="Helical" evidence="1">
    <location>
        <begin position="48"/>
        <end position="64"/>
    </location>
</feature>
<comment type="caution">
    <text evidence="2">The sequence shown here is derived from an EMBL/GenBank/DDBJ whole genome shotgun (WGS) entry which is preliminary data.</text>
</comment>
<evidence type="ECO:0000313" key="3">
    <source>
        <dbReference type="Proteomes" id="UP000037688"/>
    </source>
</evidence>
<dbReference type="Proteomes" id="UP000037688">
    <property type="component" value="Unassembled WGS sequence"/>
</dbReference>
<sequence>MELEKRVGDSANWMWFRESDMENPLAYRVTIEDNRMTVQWNMTMQSKVPLLSLQLYFLSLIFYLNTRKKSFYNHCQYVIIQSPGGLPNKKVKYCN</sequence>
<dbReference type="PATRIC" id="fig|1705561.3.peg.4863"/>